<dbReference type="SUPFAM" id="SSF51445">
    <property type="entry name" value="(Trans)glycosidases"/>
    <property type="match status" value="1"/>
</dbReference>
<dbReference type="PROSITE" id="PS00659">
    <property type="entry name" value="GLYCOSYL_HYDROL_F5"/>
    <property type="match status" value="1"/>
</dbReference>
<dbReference type="STRING" id="322104.A3LQN7"/>
<evidence type="ECO:0000259" key="4">
    <source>
        <dbReference type="Pfam" id="PF00150"/>
    </source>
</evidence>
<dbReference type="Gene3D" id="3.20.20.80">
    <property type="entry name" value="Glycosidases"/>
    <property type="match status" value="2"/>
</dbReference>
<accession>A3LQN7</accession>
<gene>
    <name evidence="6" type="ORF">PICST_55209</name>
</gene>
<dbReference type="InParanoid" id="A3LQN7"/>
<dbReference type="PANTHER" id="PTHR31308:SF5">
    <property type="entry name" value="ERGOSTERYL-BETA-GLUCOSIDASE"/>
    <property type="match status" value="1"/>
</dbReference>
<evidence type="ECO:0000313" key="7">
    <source>
        <dbReference type="Proteomes" id="UP000002258"/>
    </source>
</evidence>
<proteinExistence type="inferred from homology"/>
<reference evidence="6 7" key="1">
    <citation type="journal article" date="2007" name="Nat. Biotechnol.">
        <title>Genome sequence of the lignocellulose-bioconverting and xylose-fermenting yeast Pichia stipitis.</title>
        <authorList>
            <person name="Jeffries T.W."/>
            <person name="Grigoriev I.V."/>
            <person name="Grimwood J."/>
            <person name="Laplaza J.M."/>
            <person name="Aerts A."/>
            <person name="Salamov A."/>
            <person name="Schmutz J."/>
            <person name="Lindquist E."/>
            <person name="Dehal P."/>
            <person name="Shapiro H."/>
            <person name="Jin Y.S."/>
            <person name="Passoth V."/>
            <person name="Richardson P.M."/>
        </authorList>
    </citation>
    <scope>NUCLEOTIDE SEQUENCE [LARGE SCALE GENOMIC DNA]</scope>
    <source>
        <strain evidence="7">ATCC 58785 / CBS 6054 / NBRC 10063 / NRRL Y-11545</strain>
    </source>
</reference>
<dbReference type="GO" id="GO:0005829">
    <property type="term" value="C:cytosol"/>
    <property type="evidence" value="ECO:0007669"/>
    <property type="project" value="EnsemblFungi"/>
</dbReference>
<dbReference type="GO" id="GO:0000272">
    <property type="term" value="P:polysaccharide catabolic process"/>
    <property type="evidence" value="ECO:0007669"/>
    <property type="project" value="InterPro"/>
</dbReference>
<dbReference type="GO" id="GO:1904462">
    <property type="term" value="P:ergosteryl 3-beta-D-glucoside catabolic process"/>
    <property type="evidence" value="ECO:0007669"/>
    <property type="project" value="EnsemblFungi"/>
</dbReference>
<evidence type="ECO:0000259" key="5">
    <source>
        <dbReference type="Pfam" id="PF18564"/>
    </source>
</evidence>
<organism evidence="6 7">
    <name type="scientific">Scheffersomyces stipitis (strain ATCC 58785 / CBS 6054 / NBRC 10063 / NRRL Y-11545)</name>
    <name type="common">Yeast</name>
    <name type="synonym">Pichia stipitis</name>
    <dbReference type="NCBI Taxonomy" id="322104"/>
    <lineage>
        <taxon>Eukaryota</taxon>
        <taxon>Fungi</taxon>
        <taxon>Dikarya</taxon>
        <taxon>Ascomycota</taxon>
        <taxon>Saccharomycotina</taxon>
        <taxon>Pichiomycetes</taxon>
        <taxon>Debaryomycetaceae</taxon>
        <taxon>Scheffersomyces</taxon>
    </lineage>
</organism>
<dbReference type="HOGENOM" id="CLU_009024_0_1_1"/>
<keyword evidence="3" id="KW-0326">Glycosidase</keyword>
<dbReference type="OMA" id="PSNGWIG"/>
<dbReference type="InterPro" id="IPR001547">
    <property type="entry name" value="Glyco_hydro_5"/>
</dbReference>
<dbReference type="Proteomes" id="UP000002258">
    <property type="component" value="Chromosome 2"/>
</dbReference>
<dbReference type="EMBL" id="CP000496">
    <property type="protein sequence ID" value="ABN65235.2"/>
    <property type="molecule type" value="Genomic_DNA"/>
</dbReference>
<dbReference type="Pfam" id="PF18564">
    <property type="entry name" value="Glyco_hydro_5_C"/>
    <property type="match status" value="1"/>
</dbReference>
<evidence type="ECO:0000313" key="6">
    <source>
        <dbReference type="EMBL" id="ABN65235.2"/>
    </source>
</evidence>
<name>A3LQN7_PICST</name>
<dbReference type="eggNOG" id="ENOG502QPU8">
    <property type="taxonomic scope" value="Eukaryota"/>
</dbReference>
<dbReference type="KEGG" id="pic:PICST_55209"/>
<dbReference type="InterPro" id="IPR052066">
    <property type="entry name" value="Glycosphingolipid_Hydrolases"/>
</dbReference>
<dbReference type="PANTHER" id="PTHR31308">
    <property type="match status" value="1"/>
</dbReference>
<feature type="domain" description="Glycoside hydrolase family 5 C-terminal" evidence="5">
    <location>
        <begin position="778"/>
        <end position="857"/>
    </location>
</feature>
<comment type="similarity">
    <text evidence="1">Belongs to the glycosyl hydrolase 5 (cellulase A) family.</text>
</comment>
<dbReference type="FunCoup" id="A3LQN7">
    <property type="interactions" value="30"/>
</dbReference>
<evidence type="ECO:0000256" key="3">
    <source>
        <dbReference type="ARBA" id="ARBA00023295"/>
    </source>
</evidence>
<feature type="domain" description="Glycoside hydrolase family 5" evidence="4">
    <location>
        <begin position="117"/>
        <end position="317"/>
    </location>
</feature>
<dbReference type="FunFam" id="3.20.20.80:FF:000174">
    <property type="entry name" value="YIR007W-like protein"/>
    <property type="match status" value="1"/>
</dbReference>
<evidence type="ECO:0000256" key="1">
    <source>
        <dbReference type="ARBA" id="ARBA00005641"/>
    </source>
</evidence>
<protein>
    <submittedName>
        <fullName evidence="6">Family 5 glycoside hydrolase</fullName>
    </submittedName>
</protein>
<dbReference type="GO" id="GO:0050295">
    <property type="term" value="F:steryl-beta-glucosidase activity"/>
    <property type="evidence" value="ECO:0007669"/>
    <property type="project" value="EnsemblFungi"/>
</dbReference>
<evidence type="ECO:0000256" key="2">
    <source>
        <dbReference type="ARBA" id="ARBA00022801"/>
    </source>
</evidence>
<dbReference type="RefSeq" id="XP_001383264.2">
    <property type="nucleotide sequence ID" value="XM_001383227.1"/>
</dbReference>
<sequence length="912" mass="104385">MNSAKYAKDIIQDRVSLYSTSSNVPIASVKPLRRKFPPNQPIPEAQNYSRSQSILECTPLKTDGKGNFVDEQGRKTTLRGINVDGAMKLPINIPSYIGDGSNPDSFFFDGENVTFVGRPFPLEEASSHFQRIKSWGYNTIRYLLTWEAIEHGGPGVYDHEYIDYTVKILKILHEVGGLYVLLEFHQDVWSRFSGGSGAPMWTLYAAGFQPQRFTETEACILHNESRFHDDDDPEHYHKMLWTSNYKRLVAFTMFTLFFGGRNYFPDLIINGQNIQDLLQNHYFNSVRLIWKTINNKLPDMIKDGTILGFESMNEPNAGLFGHENLGLIPGNQQLRVGTTPTVFQALKLGMGFACEVDEYRITIAGPQKFSTRVIDPKGARAWLTVEEAAEIDTKYKWKRGEKWKLGECIYASEGIWKWNENIDFDNFPFLIEDQRVALTQTECQLLDEHYFNRVDERHNFTTYHGVVPDKIDIDYFINNNFIDFYLRFKKVIRDICPTAILFIQPPTLELPPDIKNDSRGIIDDRTVYCPHYYDGMSLMFKSWNTKYNVDTLGIMRGRYLNPVLGIVFGERAIRNNIKKQFAEMKRECHTYLGNIPILMSETGMPFDMDDKKAYKNLKYHSQTAALDAICNAIEANNLNVTYWCYTSINNHKWGDNWNNEDFSFWSSDDRNRLMDDDNQSLRSSKSYQPSLSLFSSIGQARSTIRSTIRHVRTRRIEADLSSEGNSCIFDKTAHDESDAQSVQASSVISARSDNMKFKHARNCFPSPDGVRAAGAVLRPTVLATKGEIQVMEFDLKSVKFGVCLLIDRTDSDLATVPTIIHLPKWHYPFLSYRDIFISSGHVKYHSELEYLEWYHTEEVVSESDEAIEVPIATGVTKESLIIKNYSGSLDDAVVSEERGIFPCAGELSCPVQ</sequence>
<dbReference type="InterPro" id="IPR018087">
    <property type="entry name" value="Glyco_hydro_5_CS"/>
</dbReference>
<dbReference type="InterPro" id="IPR017853">
    <property type="entry name" value="GH"/>
</dbReference>
<keyword evidence="2 6" id="KW-0378">Hydrolase</keyword>
<dbReference type="AlphaFoldDB" id="A3LQN7"/>
<dbReference type="InterPro" id="IPR041036">
    <property type="entry name" value="GH5_C"/>
</dbReference>
<dbReference type="OrthoDB" id="9971853at2759"/>
<dbReference type="Pfam" id="PF00150">
    <property type="entry name" value="Cellulase"/>
    <property type="match status" value="1"/>
</dbReference>
<keyword evidence="7" id="KW-1185">Reference proteome</keyword>
<dbReference type="GeneID" id="4836789"/>